<sequence length="119" mass="13153">TFTAQVLPFLLILCLASLTSTDRALPWPALTSPFQPAYLTPPQASGSLSSSLITAHPRFPWARFLSRRRRRFVDSSRSFLSPFSAPIAWYADLRAVRSLLRTVGPSLLCRPPPPISCLG</sequence>
<protein>
    <recommendedName>
        <fullName evidence="4">Secreted protein</fullName>
    </recommendedName>
</protein>
<evidence type="ECO:0000256" key="1">
    <source>
        <dbReference type="SAM" id="SignalP"/>
    </source>
</evidence>
<reference evidence="2 3" key="1">
    <citation type="submission" date="2015-04" db="EMBL/GenBank/DDBJ databases">
        <authorList>
            <person name="Heijne W.H."/>
            <person name="Fedorova N.D."/>
            <person name="Nierman W.C."/>
            <person name="Vollebregt A.W."/>
            <person name="Zhao Z."/>
            <person name="Wu L."/>
            <person name="Kumar M."/>
            <person name="Stam H."/>
            <person name="van den Berg M.A."/>
            <person name="Pel H.J."/>
        </authorList>
    </citation>
    <scope>NUCLEOTIDE SEQUENCE [LARGE SCALE GENOMIC DNA]</scope>
    <source>
        <strain evidence="2 3">CBS 393.64</strain>
    </source>
</reference>
<organism evidence="2 3">
    <name type="scientific">Rasamsonia emersonii (strain ATCC 16479 / CBS 393.64 / IMI 116815)</name>
    <dbReference type="NCBI Taxonomy" id="1408163"/>
    <lineage>
        <taxon>Eukaryota</taxon>
        <taxon>Fungi</taxon>
        <taxon>Dikarya</taxon>
        <taxon>Ascomycota</taxon>
        <taxon>Pezizomycotina</taxon>
        <taxon>Eurotiomycetes</taxon>
        <taxon>Eurotiomycetidae</taxon>
        <taxon>Eurotiales</taxon>
        <taxon>Trichocomaceae</taxon>
        <taxon>Rasamsonia</taxon>
    </lineage>
</organism>
<keyword evidence="3" id="KW-1185">Reference proteome</keyword>
<evidence type="ECO:0000313" key="2">
    <source>
        <dbReference type="EMBL" id="KKA17399.1"/>
    </source>
</evidence>
<feature type="signal peptide" evidence="1">
    <location>
        <begin position="1"/>
        <end position="21"/>
    </location>
</feature>
<dbReference type="Proteomes" id="UP000053958">
    <property type="component" value="Unassembled WGS sequence"/>
</dbReference>
<feature type="non-terminal residue" evidence="2">
    <location>
        <position position="1"/>
    </location>
</feature>
<proteinExistence type="predicted"/>
<evidence type="ECO:0000313" key="3">
    <source>
        <dbReference type="Proteomes" id="UP000053958"/>
    </source>
</evidence>
<dbReference type="GeneID" id="25320921"/>
<comment type="caution">
    <text evidence="2">The sequence shown here is derived from an EMBL/GenBank/DDBJ whole genome shotgun (WGS) entry which is preliminary data.</text>
</comment>
<dbReference type="AlphaFoldDB" id="A0A0F4YGT3"/>
<feature type="chain" id="PRO_5002481902" description="Secreted protein" evidence="1">
    <location>
        <begin position="22"/>
        <end position="119"/>
    </location>
</feature>
<keyword evidence="1" id="KW-0732">Signal</keyword>
<dbReference type="EMBL" id="LASV01000658">
    <property type="protein sequence ID" value="KKA17399.1"/>
    <property type="molecule type" value="Genomic_DNA"/>
</dbReference>
<gene>
    <name evidence="2" type="ORF">T310_8747</name>
</gene>
<dbReference type="RefSeq" id="XP_013324011.1">
    <property type="nucleotide sequence ID" value="XM_013468557.1"/>
</dbReference>
<evidence type="ECO:0008006" key="4">
    <source>
        <dbReference type="Google" id="ProtNLM"/>
    </source>
</evidence>
<name>A0A0F4YGT3_RASE3</name>
<accession>A0A0F4YGT3</accession>